<proteinExistence type="predicted"/>
<organism evidence="2 3">
    <name type="scientific">Trichuris suis</name>
    <name type="common">pig whipworm</name>
    <dbReference type="NCBI Taxonomy" id="68888"/>
    <lineage>
        <taxon>Eukaryota</taxon>
        <taxon>Metazoa</taxon>
        <taxon>Ecdysozoa</taxon>
        <taxon>Nematoda</taxon>
        <taxon>Enoplea</taxon>
        <taxon>Dorylaimia</taxon>
        <taxon>Trichinellida</taxon>
        <taxon>Trichuridae</taxon>
        <taxon>Trichuris</taxon>
    </lineage>
</organism>
<feature type="region of interest" description="Disordered" evidence="1">
    <location>
        <begin position="1"/>
        <end position="23"/>
    </location>
</feature>
<evidence type="ECO:0000313" key="3">
    <source>
        <dbReference type="Proteomes" id="UP000030764"/>
    </source>
</evidence>
<accession>A0A085LQH5</accession>
<gene>
    <name evidence="2" type="ORF">M513_11928</name>
</gene>
<dbReference type="Proteomes" id="UP000030764">
    <property type="component" value="Unassembled WGS sequence"/>
</dbReference>
<reference evidence="2 3" key="1">
    <citation type="journal article" date="2014" name="Nat. Genet.">
        <title>Genome and transcriptome of the porcine whipworm Trichuris suis.</title>
        <authorList>
            <person name="Jex A.R."/>
            <person name="Nejsum P."/>
            <person name="Schwarz E.M."/>
            <person name="Hu L."/>
            <person name="Young N.D."/>
            <person name="Hall R.S."/>
            <person name="Korhonen P.K."/>
            <person name="Liao S."/>
            <person name="Thamsborg S."/>
            <person name="Xia J."/>
            <person name="Xu P."/>
            <person name="Wang S."/>
            <person name="Scheerlinck J.P."/>
            <person name="Hofmann A."/>
            <person name="Sternberg P.W."/>
            <person name="Wang J."/>
            <person name="Gasser R.B."/>
        </authorList>
    </citation>
    <scope>NUCLEOTIDE SEQUENCE [LARGE SCALE GENOMIC DNA]</scope>
    <source>
        <strain evidence="2">DCEP-RM93M</strain>
    </source>
</reference>
<keyword evidence="3" id="KW-1185">Reference proteome</keyword>
<protein>
    <submittedName>
        <fullName evidence="2">Uncharacterized protein</fullName>
    </submittedName>
</protein>
<dbReference type="AlphaFoldDB" id="A0A085LQH5"/>
<evidence type="ECO:0000313" key="2">
    <source>
        <dbReference type="EMBL" id="KFD47221.1"/>
    </source>
</evidence>
<evidence type="ECO:0000256" key="1">
    <source>
        <dbReference type="SAM" id="MobiDB-lite"/>
    </source>
</evidence>
<name>A0A085LQH5_9BILA</name>
<dbReference type="EMBL" id="KL363336">
    <property type="protein sequence ID" value="KFD47221.1"/>
    <property type="molecule type" value="Genomic_DNA"/>
</dbReference>
<sequence length="71" mass="7949">MDNLQLSSIVTTNSPPGWHDTPNPHALPHCQARHGNPVREYHKITEKLIEVVGSKSSEEDQLKSVTCFIND</sequence>
<feature type="compositionally biased region" description="Polar residues" evidence="1">
    <location>
        <begin position="1"/>
        <end position="15"/>
    </location>
</feature>